<accession>A0A3Q7IAM1</accession>
<evidence type="ECO:0000313" key="2">
    <source>
        <dbReference type="Proteomes" id="UP000004994"/>
    </source>
</evidence>
<reference evidence="1" key="2">
    <citation type="submission" date="2019-01" db="UniProtKB">
        <authorList>
            <consortium name="EnsemblPlants"/>
        </authorList>
    </citation>
    <scope>IDENTIFICATION</scope>
    <source>
        <strain evidence="1">cv. Heinz 1706</strain>
    </source>
</reference>
<protein>
    <submittedName>
        <fullName evidence="1">Uncharacterized protein</fullName>
    </submittedName>
</protein>
<dbReference type="EnsemblPlants" id="Solyc10g007255.1.1">
    <property type="protein sequence ID" value="Solyc10g007255.1.1"/>
    <property type="gene ID" value="Solyc10g007255.1"/>
</dbReference>
<evidence type="ECO:0000313" key="1">
    <source>
        <dbReference type="EnsemblPlants" id="Solyc10g007255.1.1"/>
    </source>
</evidence>
<dbReference type="AlphaFoldDB" id="A0A3Q7IAM1"/>
<dbReference type="Gramene" id="Solyc10g007255.1.1">
    <property type="protein sequence ID" value="Solyc10g007255.1.1"/>
    <property type="gene ID" value="Solyc10g007255.1"/>
</dbReference>
<keyword evidence="2" id="KW-1185">Reference proteome</keyword>
<sequence>MSIAMHMKSNRSPGTCAALSIAAQALSNLQIFMIGTTCIKTCPFFSCKVEERKLNQGQIANAFNVRLCTGT</sequence>
<dbReference type="InParanoid" id="A0A3Q7IAM1"/>
<proteinExistence type="predicted"/>
<dbReference type="Proteomes" id="UP000004994">
    <property type="component" value="Chromosome 10"/>
</dbReference>
<name>A0A3Q7IAM1_SOLLC</name>
<reference evidence="1" key="1">
    <citation type="journal article" date="2012" name="Nature">
        <title>The tomato genome sequence provides insights into fleshy fruit evolution.</title>
        <authorList>
            <consortium name="Tomato Genome Consortium"/>
        </authorList>
    </citation>
    <scope>NUCLEOTIDE SEQUENCE [LARGE SCALE GENOMIC DNA]</scope>
    <source>
        <strain evidence="1">cv. Heinz 1706</strain>
    </source>
</reference>
<organism evidence="1">
    <name type="scientific">Solanum lycopersicum</name>
    <name type="common">Tomato</name>
    <name type="synonym">Lycopersicon esculentum</name>
    <dbReference type="NCBI Taxonomy" id="4081"/>
    <lineage>
        <taxon>Eukaryota</taxon>
        <taxon>Viridiplantae</taxon>
        <taxon>Streptophyta</taxon>
        <taxon>Embryophyta</taxon>
        <taxon>Tracheophyta</taxon>
        <taxon>Spermatophyta</taxon>
        <taxon>Magnoliopsida</taxon>
        <taxon>eudicotyledons</taxon>
        <taxon>Gunneridae</taxon>
        <taxon>Pentapetalae</taxon>
        <taxon>asterids</taxon>
        <taxon>lamiids</taxon>
        <taxon>Solanales</taxon>
        <taxon>Solanaceae</taxon>
        <taxon>Solanoideae</taxon>
        <taxon>Solaneae</taxon>
        <taxon>Solanum</taxon>
        <taxon>Solanum subgen. Lycopersicon</taxon>
    </lineage>
</organism>